<feature type="signal peptide" evidence="1">
    <location>
        <begin position="1"/>
        <end position="17"/>
    </location>
</feature>
<evidence type="ECO:0000256" key="1">
    <source>
        <dbReference type="SAM" id="SignalP"/>
    </source>
</evidence>
<feature type="chain" id="PRO_5025450074" evidence="1">
    <location>
        <begin position="18"/>
        <end position="186"/>
    </location>
</feature>
<dbReference type="GO" id="GO:0030682">
    <property type="term" value="P:symbiont-mediated perturbation of host defenses"/>
    <property type="evidence" value="ECO:0007669"/>
    <property type="project" value="InterPro"/>
</dbReference>
<dbReference type="SUPFAM" id="SSF50814">
    <property type="entry name" value="Lipocalins"/>
    <property type="match status" value="1"/>
</dbReference>
<sequence>MTILFYLGMLLVCPSHAILSKHCQRKTEEDCPDANKVMVSINRTYMFQSLENIPTLECEYQSFYDFNNTRFALKPKYDKVPVTKNRGPLVNRFYVWNVVSSTIHLSRRYDWQKEPTQLEILYSDFESCMVTKGPQIEAFPYACRLWVTESAFAKPPLRCTEGFKRHCTSTAFTYSMTGCVKLYKPH</sequence>
<keyword evidence="1" id="KW-0732">Signal</keyword>
<protein>
    <submittedName>
        <fullName evidence="2">Putative lipocalin</fullName>
    </submittedName>
</protein>
<dbReference type="GO" id="GO:0043176">
    <property type="term" value="F:amine binding"/>
    <property type="evidence" value="ECO:0007669"/>
    <property type="project" value="InterPro"/>
</dbReference>
<dbReference type="EMBL" id="GIFC01013348">
    <property type="protein sequence ID" value="MXU95431.1"/>
    <property type="molecule type" value="Transcribed_RNA"/>
</dbReference>
<dbReference type="InterPro" id="IPR002970">
    <property type="entry name" value="Tick_his-bd"/>
</dbReference>
<dbReference type="InterPro" id="IPR012674">
    <property type="entry name" value="Calycin"/>
</dbReference>
<proteinExistence type="predicted"/>
<organism evidence="2">
    <name type="scientific">Ixodes ricinus</name>
    <name type="common">Common tick</name>
    <name type="synonym">Acarus ricinus</name>
    <dbReference type="NCBI Taxonomy" id="34613"/>
    <lineage>
        <taxon>Eukaryota</taxon>
        <taxon>Metazoa</taxon>
        <taxon>Ecdysozoa</taxon>
        <taxon>Arthropoda</taxon>
        <taxon>Chelicerata</taxon>
        <taxon>Arachnida</taxon>
        <taxon>Acari</taxon>
        <taxon>Parasitiformes</taxon>
        <taxon>Ixodida</taxon>
        <taxon>Ixodoidea</taxon>
        <taxon>Ixodidae</taxon>
        <taxon>Ixodinae</taxon>
        <taxon>Ixodes</taxon>
    </lineage>
</organism>
<evidence type="ECO:0000313" key="2">
    <source>
        <dbReference type="EMBL" id="MXU95431.1"/>
    </source>
</evidence>
<name>A0A6B0V122_IXORI</name>
<dbReference type="Pfam" id="PF02098">
    <property type="entry name" value="His_binding"/>
    <property type="match status" value="1"/>
</dbReference>
<reference evidence="2" key="1">
    <citation type="submission" date="2019-12" db="EMBL/GenBank/DDBJ databases">
        <title>An insight into the sialome of adult female Ixodes ricinus ticks feeding for 6 days.</title>
        <authorList>
            <person name="Perner J."/>
            <person name="Ribeiro J.M.C."/>
        </authorList>
    </citation>
    <scope>NUCLEOTIDE SEQUENCE</scope>
    <source>
        <strain evidence="2">Semi-engorged</strain>
        <tissue evidence="2">Salivary glands</tissue>
    </source>
</reference>
<dbReference type="AlphaFoldDB" id="A0A6B0V122"/>
<accession>A0A6B0V122</accession>
<dbReference type="Gene3D" id="2.40.128.20">
    <property type="match status" value="1"/>
</dbReference>